<sequence>MIKVNYSEVFERWWNTLDEEEQKKIAFVVRLLEEKGKSLSLPYSRNKIYEAKNELRELRVQYREQPYRILYAFEPLGTAILLLGGSKKCDDRWYKKHIPKADKIYEEHLENMKQEGKI</sequence>
<comment type="caution">
    <text evidence="1">The sequence shown here is derived from an EMBL/GenBank/DDBJ whole genome shotgun (WGS) entry which is preliminary data.</text>
</comment>
<protein>
    <submittedName>
        <fullName evidence="1">Addiction module toxin RelE</fullName>
    </submittedName>
</protein>
<dbReference type="InterPro" id="IPR009241">
    <property type="entry name" value="HigB-like"/>
</dbReference>
<dbReference type="EMBL" id="JSZA02000009">
    <property type="protein sequence ID" value="KHD09162.1"/>
    <property type="molecule type" value="Genomic_DNA"/>
</dbReference>
<dbReference type="Proteomes" id="UP000030428">
    <property type="component" value="Unassembled WGS sequence"/>
</dbReference>
<accession>A0A0A6PFS0</accession>
<evidence type="ECO:0000313" key="2">
    <source>
        <dbReference type="Proteomes" id="UP000030428"/>
    </source>
</evidence>
<proteinExistence type="predicted"/>
<reference evidence="1 2" key="1">
    <citation type="journal article" date="2016" name="Front. Microbiol.">
        <title>Single-Cell (Meta-)Genomics of a Dimorphic Candidatus Thiomargarita nelsonii Reveals Genomic Plasticity.</title>
        <authorList>
            <person name="Flood B.E."/>
            <person name="Fliss P."/>
            <person name="Jones D.S."/>
            <person name="Dick G.J."/>
            <person name="Jain S."/>
            <person name="Kaster A.K."/>
            <person name="Winkel M."/>
            <person name="Mussmann M."/>
            <person name="Bailey J."/>
        </authorList>
    </citation>
    <scope>NUCLEOTIDE SEQUENCE [LARGE SCALE GENOMIC DNA]</scope>
    <source>
        <strain evidence="1">Hydrate Ridge</strain>
    </source>
</reference>
<dbReference type="AlphaFoldDB" id="A0A0A6PFS0"/>
<gene>
    <name evidence="1" type="ORF">PN36_03035</name>
</gene>
<name>A0A0A6PFS0_9GAMM</name>
<evidence type="ECO:0000313" key="1">
    <source>
        <dbReference type="EMBL" id="KHD09162.1"/>
    </source>
</evidence>
<keyword evidence="2" id="KW-1185">Reference proteome</keyword>
<dbReference type="Pfam" id="PF05973">
    <property type="entry name" value="Gp49"/>
    <property type="match status" value="1"/>
</dbReference>
<organism evidence="1 2">
    <name type="scientific">Candidatus Thiomargarita nelsonii</name>
    <dbReference type="NCBI Taxonomy" id="1003181"/>
    <lineage>
        <taxon>Bacteria</taxon>
        <taxon>Pseudomonadati</taxon>
        <taxon>Pseudomonadota</taxon>
        <taxon>Gammaproteobacteria</taxon>
        <taxon>Thiotrichales</taxon>
        <taxon>Thiotrichaceae</taxon>
        <taxon>Thiomargarita</taxon>
    </lineage>
</organism>